<dbReference type="RefSeq" id="XP_030767123.1">
    <property type="nucleotide sequence ID" value="XM_030911263.1"/>
</dbReference>
<accession>A0A6J2YSP0</accession>
<gene>
    <name evidence="4 5" type="primary">LOC115890906</name>
</gene>
<proteinExistence type="predicted"/>
<evidence type="ECO:0000256" key="1">
    <source>
        <dbReference type="ARBA" id="ARBA00022614"/>
    </source>
</evidence>
<dbReference type="PANTHER" id="PTHR48051:SF54">
    <property type="entry name" value="LEUCINE-RICH REPEAT-CONTAINING PROTEIN"/>
    <property type="match status" value="1"/>
</dbReference>
<dbReference type="AlphaFoldDB" id="A0A6J2YSP0"/>
<dbReference type="GO" id="GO:0005737">
    <property type="term" value="C:cytoplasm"/>
    <property type="evidence" value="ECO:0007669"/>
    <property type="project" value="TreeGrafter"/>
</dbReference>
<keyword evidence="2" id="KW-0677">Repeat</keyword>
<dbReference type="OrthoDB" id="2021138at2759"/>
<dbReference type="SMART" id="SM00365">
    <property type="entry name" value="LRR_SD22"/>
    <property type="match status" value="4"/>
</dbReference>
<dbReference type="PROSITE" id="PS51450">
    <property type="entry name" value="LRR"/>
    <property type="match status" value="3"/>
</dbReference>
<reference evidence="4 5" key="1">
    <citation type="submission" date="2025-04" db="UniProtKB">
        <authorList>
            <consortium name="RefSeq"/>
        </authorList>
    </citation>
    <scope>IDENTIFICATION</scope>
    <source>
        <tissue evidence="4 5">Gonads</tissue>
    </source>
</reference>
<keyword evidence="1" id="KW-0433">Leucine-rich repeat</keyword>
<keyword evidence="3" id="KW-1185">Reference proteome</keyword>
<protein>
    <submittedName>
        <fullName evidence="4 5">Malignant fibrous histiocytoma-amplified sequence 1 homolog</fullName>
    </submittedName>
</protein>
<evidence type="ECO:0000313" key="4">
    <source>
        <dbReference type="RefSeq" id="XP_030767122.1"/>
    </source>
</evidence>
<dbReference type="InterPro" id="IPR032675">
    <property type="entry name" value="LRR_dom_sf"/>
</dbReference>
<dbReference type="InterPro" id="IPR050216">
    <property type="entry name" value="LRR_domain-containing"/>
</dbReference>
<dbReference type="InterPro" id="IPR001611">
    <property type="entry name" value="Leu-rich_rpt"/>
</dbReference>
<dbReference type="Gene3D" id="3.80.10.10">
    <property type="entry name" value="Ribonuclease Inhibitor"/>
    <property type="match status" value="2"/>
</dbReference>
<name>A0A6J2YSP0_SITOR</name>
<dbReference type="Proteomes" id="UP000504635">
    <property type="component" value="Unplaced"/>
</dbReference>
<dbReference type="GeneID" id="115890906"/>
<dbReference type="SMART" id="SM00369">
    <property type="entry name" value="LRR_TYP"/>
    <property type="match status" value="6"/>
</dbReference>
<dbReference type="KEGG" id="soy:115890906"/>
<evidence type="ECO:0000313" key="3">
    <source>
        <dbReference type="Proteomes" id="UP000504635"/>
    </source>
</evidence>
<sequence>MDKLAESKEGFNDTDENLSMQFFITLGEQYLQQYLNHDKLTYLNLSKCNLEELPEFLEIRAIQELNLSHNKLTEVPLCLYSSDLCSLKNLDLSFNKIREFNKEPSCINNIQHLRLDNNDFENIPDWFLTLRCLNLEYFNYSNNHANHYNFVINEPNLINMKLSKLELNNSCLIDKDFYWLRKFGNLQFLDIGNENNNNQKHCNKFKQIERLFIRSKWEKLEILKLSNLDLCFFPETILKFNSLKELYVANNLLSWFSNGLENLSSLEILDISGNQVVFIPDDISLLKNLKVFIACGNQIDVIPKLPPNLKVLDLYDNYLTSINNSVIESVQLLDFDYNYICLEDLDIVIFNEYCEKKTKYREIYEITDRVSCNKILDICNNSVSSSDSSFEEEHNYENDNIPNLEEDWDRENEIHLRSHVTWSDDEFDGNLYFLNANSKSKIPFLSNEDLLFVDAD</sequence>
<dbReference type="RefSeq" id="XP_030767122.1">
    <property type="nucleotide sequence ID" value="XM_030911262.1"/>
</dbReference>
<evidence type="ECO:0000256" key="2">
    <source>
        <dbReference type="ARBA" id="ARBA00022737"/>
    </source>
</evidence>
<dbReference type="SUPFAM" id="SSF52058">
    <property type="entry name" value="L domain-like"/>
    <property type="match status" value="2"/>
</dbReference>
<evidence type="ECO:0000313" key="5">
    <source>
        <dbReference type="RefSeq" id="XP_030767123.1"/>
    </source>
</evidence>
<organism evidence="3 5">
    <name type="scientific">Sitophilus oryzae</name>
    <name type="common">Rice weevil</name>
    <name type="synonym">Curculio oryzae</name>
    <dbReference type="NCBI Taxonomy" id="7048"/>
    <lineage>
        <taxon>Eukaryota</taxon>
        <taxon>Metazoa</taxon>
        <taxon>Ecdysozoa</taxon>
        <taxon>Arthropoda</taxon>
        <taxon>Hexapoda</taxon>
        <taxon>Insecta</taxon>
        <taxon>Pterygota</taxon>
        <taxon>Neoptera</taxon>
        <taxon>Endopterygota</taxon>
        <taxon>Coleoptera</taxon>
        <taxon>Polyphaga</taxon>
        <taxon>Cucujiformia</taxon>
        <taxon>Curculionidae</taxon>
        <taxon>Dryophthorinae</taxon>
        <taxon>Sitophilus</taxon>
    </lineage>
</organism>
<dbReference type="InterPro" id="IPR003591">
    <property type="entry name" value="Leu-rich_rpt_typical-subtyp"/>
</dbReference>
<dbReference type="PANTHER" id="PTHR48051">
    <property type="match status" value="1"/>
</dbReference>
<dbReference type="Pfam" id="PF00560">
    <property type="entry name" value="LRR_1"/>
    <property type="match status" value="4"/>
</dbReference>